<organism evidence="2 3">
    <name type="scientific">Chitinimonas prasina</name>
    <dbReference type="NCBI Taxonomy" id="1434937"/>
    <lineage>
        <taxon>Bacteria</taxon>
        <taxon>Pseudomonadati</taxon>
        <taxon>Pseudomonadota</taxon>
        <taxon>Betaproteobacteria</taxon>
        <taxon>Neisseriales</taxon>
        <taxon>Chitinibacteraceae</taxon>
        <taxon>Chitinimonas</taxon>
    </lineage>
</organism>
<accession>A0ABQ5YHV0</accession>
<dbReference type="InterPro" id="IPR032637">
    <property type="entry name" value="Phage_holin-like"/>
</dbReference>
<evidence type="ECO:0008006" key="4">
    <source>
        <dbReference type="Google" id="ProtNLM"/>
    </source>
</evidence>
<dbReference type="EMBL" id="BSOG01000002">
    <property type="protein sequence ID" value="GLR13253.1"/>
    <property type="molecule type" value="Genomic_DNA"/>
</dbReference>
<protein>
    <recommendedName>
        <fullName evidence="4">Phage holin family protein</fullName>
    </recommendedName>
</protein>
<feature type="transmembrane region" description="Helical" evidence="1">
    <location>
        <begin position="58"/>
        <end position="83"/>
    </location>
</feature>
<dbReference type="Proteomes" id="UP001156706">
    <property type="component" value="Unassembled WGS sequence"/>
</dbReference>
<keyword evidence="1" id="KW-0472">Membrane</keyword>
<dbReference type="Pfam" id="PF16931">
    <property type="entry name" value="Phage_holin_8"/>
    <property type="match status" value="1"/>
</dbReference>
<reference evidence="3" key="1">
    <citation type="journal article" date="2019" name="Int. J. Syst. Evol. Microbiol.">
        <title>The Global Catalogue of Microorganisms (GCM) 10K type strain sequencing project: providing services to taxonomists for standard genome sequencing and annotation.</title>
        <authorList>
            <consortium name="The Broad Institute Genomics Platform"/>
            <consortium name="The Broad Institute Genome Sequencing Center for Infectious Disease"/>
            <person name="Wu L."/>
            <person name="Ma J."/>
        </authorList>
    </citation>
    <scope>NUCLEOTIDE SEQUENCE [LARGE SCALE GENOMIC DNA]</scope>
    <source>
        <strain evidence="3">NBRC 110044</strain>
    </source>
</reference>
<evidence type="ECO:0000256" key="1">
    <source>
        <dbReference type="SAM" id="Phobius"/>
    </source>
</evidence>
<gene>
    <name evidence="2" type="ORF">GCM10007907_20430</name>
</gene>
<proteinExistence type="predicted"/>
<sequence>MAEPVTAATTGSLAPLGLTGAIVISLFPGIDPGAVMGAFAGAVVFVLSARDFTALAKLGYFIVAFIVGLAAAPTVTSVLSWLLPARVTINPSIGAVIAAAVSVKLLQWLIAQADNPMALVAKLRKKGGQE</sequence>
<feature type="transmembrane region" description="Helical" evidence="1">
    <location>
        <begin position="89"/>
        <end position="110"/>
    </location>
</feature>
<evidence type="ECO:0000313" key="2">
    <source>
        <dbReference type="EMBL" id="GLR13253.1"/>
    </source>
</evidence>
<feature type="transmembrane region" description="Helical" evidence="1">
    <location>
        <begin position="20"/>
        <end position="46"/>
    </location>
</feature>
<name>A0ABQ5YHV0_9NEIS</name>
<keyword evidence="1" id="KW-0812">Transmembrane</keyword>
<keyword evidence="3" id="KW-1185">Reference proteome</keyword>
<keyword evidence="1" id="KW-1133">Transmembrane helix</keyword>
<dbReference type="RefSeq" id="WP_284196360.1">
    <property type="nucleotide sequence ID" value="NZ_BSOG01000002.1"/>
</dbReference>
<comment type="caution">
    <text evidence="2">The sequence shown here is derived from an EMBL/GenBank/DDBJ whole genome shotgun (WGS) entry which is preliminary data.</text>
</comment>
<evidence type="ECO:0000313" key="3">
    <source>
        <dbReference type="Proteomes" id="UP001156706"/>
    </source>
</evidence>